<dbReference type="SMART" id="SM00198">
    <property type="entry name" value="SCP"/>
    <property type="match status" value="1"/>
</dbReference>
<dbReference type="InterPro" id="IPR035940">
    <property type="entry name" value="CAP_sf"/>
</dbReference>
<evidence type="ECO:0000259" key="1">
    <source>
        <dbReference type="SMART" id="SM00198"/>
    </source>
</evidence>
<comment type="caution">
    <text evidence="2">The sequence shown here is derived from an EMBL/GenBank/DDBJ whole genome shotgun (WGS) entry which is preliminary data.</text>
</comment>
<feature type="domain" description="SCP" evidence="1">
    <location>
        <begin position="56"/>
        <end position="209"/>
    </location>
</feature>
<accession>A0A0V0SAE4</accession>
<protein>
    <submittedName>
        <fullName evidence="2">Peptidase inhibitor 16</fullName>
    </submittedName>
</protein>
<dbReference type="OrthoDB" id="5819511at2759"/>
<dbReference type="SUPFAM" id="SSF55797">
    <property type="entry name" value="PR-1-like"/>
    <property type="match status" value="1"/>
</dbReference>
<proteinExistence type="predicted"/>
<gene>
    <name evidence="2" type="primary">Pi16</name>
    <name evidence="2" type="ORF">T07_9921</name>
</gene>
<name>A0A0V0SAE4_9BILA</name>
<dbReference type="Proteomes" id="UP000054630">
    <property type="component" value="Unassembled WGS sequence"/>
</dbReference>
<organism evidence="2 3">
    <name type="scientific">Trichinella nelsoni</name>
    <dbReference type="NCBI Taxonomy" id="6336"/>
    <lineage>
        <taxon>Eukaryota</taxon>
        <taxon>Metazoa</taxon>
        <taxon>Ecdysozoa</taxon>
        <taxon>Nematoda</taxon>
        <taxon>Enoplea</taxon>
        <taxon>Dorylaimia</taxon>
        <taxon>Trichinellida</taxon>
        <taxon>Trichinellidae</taxon>
        <taxon>Trichinella</taxon>
    </lineage>
</organism>
<evidence type="ECO:0000313" key="3">
    <source>
        <dbReference type="Proteomes" id="UP000054630"/>
    </source>
</evidence>
<dbReference type="Pfam" id="PF00188">
    <property type="entry name" value="CAP"/>
    <property type="match status" value="1"/>
</dbReference>
<reference evidence="2 3" key="1">
    <citation type="submission" date="2015-01" db="EMBL/GenBank/DDBJ databases">
        <title>Evolution of Trichinella species and genotypes.</title>
        <authorList>
            <person name="Korhonen P.K."/>
            <person name="Edoardo P."/>
            <person name="Giuseppe L.R."/>
            <person name="Gasser R.B."/>
        </authorList>
    </citation>
    <scope>NUCLEOTIDE SEQUENCE [LARGE SCALE GENOMIC DNA]</scope>
    <source>
        <strain evidence="2">ISS37</strain>
    </source>
</reference>
<keyword evidence="3" id="KW-1185">Reference proteome</keyword>
<sequence>MAILRRSEEVNFFQITFISMCLIANCIQKIRMCNAQSLIRLHFKGYATKRHAFSPVQIQMILKEHNRLRAMEPAANMQELVWDENLAFIALDWASRCTAGHRSLWQRRRISSYHVIGENIWWSNEYNIRADLGSVIRDFYREKWYYSYESNSCATNKVCGHYLQVVWGDTCAVGCAAAYCPFIHQGRGIRSGNMIVCNYGPGIEGNIIGYRPYKYGQPCSTCPSSCRNGLCPSQCRLRHKVLKEASKPWKTITENATAFQNFISVTKGKNAISAIFPLNVTVLQTTPLPKVISVRLKVDEIRCTGMCEKTKSECITWAENGLCETNRQYMDLMCSNACGISCDLILKRNLTLSEIARKANNKLKMLLQTVQKKAASIPIAEIKWKNILIFTFLLNFARLNSEILSLIFQMTIYALTSICCVQNGPNTITALLILCIWQKRAQSLANLRNAS</sequence>
<dbReference type="Gene3D" id="3.40.33.10">
    <property type="entry name" value="CAP"/>
    <property type="match status" value="1"/>
</dbReference>
<dbReference type="PRINTS" id="PR00837">
    <property type="entry name" value="V5TPXLIKE"/>
</dbReference>
<dbReference type="EMBL" id="JYDL01000022">
    <property type="protein sequence ID" value="KRX23677.1"/>
    <property type="molecule type" value="Genomic_DNA"/>
</dbReference>
<dbReference type="InterPro" id="IPR014044">
    <property type="entry name" value="CAP_dom"/>
</dbReference>
<dbReference type="STRING" id="6336.A0A0V0SAE4"/>
<dbReference type="AlphaFoldDB" id="A0A0V0SAE4"/>
<dbReference type="InterPro" id="IPR001283">
    <property type="entry name" value="CRISP-related"/>
</dbReference>
<dbReference type="PANTHER" id="PTHR10334">
    <property type="entry name" value="CYSTEINE-RICH SECRETORY PROTEIN-RELATED"/>
    <property type="match status" value="1"/>
</dbReference>
<evidence type="ECO:0000313" key="2">
    <source>
        <dbReference type="EMBL" id="KRX23677.1"/>
    </source>
</evidence>